<evidence type="ECO:0000313" key="1">
    <source>
        <dbReference type="EMBL" id="OLR94087.1"/>
    </source>
</evidence>
<evidence type="ECO:0000313" key="2">
    <source>
        <dbReference type="Proteomes" id="UP000186040"/>
    </source>
</evidence>
<name>A0A1Q9LPW3_9PSEU</name>
<sequence length="440" mass="46213">MTVLRRVDLDWLLELVSIPTVSPLEGGDLAGFERAQSAFAGGAAERGFGLRRWDSPPVAELDRPDVPGAVREVAAGDPAGFLAAQPCLVVGLGRPRPTERRLVLNFHMDTVGPHVPPRLEGRVLHGRGAVDDKGPGVAALVGVRRAFDEDPGLADWIEVLVASVPGEEGGAAGVLGTRWLVETGCVGRLMVFAEPTGGRVLDACSATMTPVVTVAGTGSTDDRPADGHNATIALGLLATLLAERLGPRAERAGARVCVAGVHTGRAHNRVYGTGALKLNIAYHDHATAAALAEQVERVVAGAGAELADRFGDNPLVARLVADWSRVVRLSWVKRGLPPLANRDPVMEAVLAEAGLVRHDGVADGTAFTCDAIWAPGRDRYVVACGPGQLDRDGAHTPNEHVRLDDLDDYADRVRALVRAFGAHVRREGAAVDGGTPGARR</sequence>
<keyword evidence="2" id="KW-1185">Reference proteome</keyword>
<gene>
    <name evidence="1" type="ORF">BJP25_13515</name>
</gene>
<dbReference type="AlphaFoldDB" id="A0A1Q9LPW3"/>
<dbReference type="PANTHER" id="PTHR43808">
    <property type="entry name" value="ACETYLORNITHINE DEACETYLASE"/>
    <property type="match status" value="1"/>
</dbReference>
<dbReference type="Pfam" id="PF01546">
    <property type="entry name" value="Peptidase_M20"/>
    <property type="match status" value="1"/>
</dbReference>
<reference evidence="1 2" key="1">
    <citation type="submission" date="2016-10" db="EMBL/GenBank/DDBJ databases">
        <title>The Draft Genome Sequence of Actinokineospora bangkokensis 44EHWT reveals the biosynthetic pathway of antifungal compounds Thailandins with unusual extender unit butylmalonyl-CoA.</title>
        <authorList>
            <person name="Greule A."/>
            <person name="Intra B."/>
            <person name="Flemming S."/>
            <person name="Rommel M.G."/>
            <person name="Panbangred W."/>
            <person name="Bechthold A."/>
        </authorList>
    </citation>
    <scope>NUCLEOTIDE SEQUENCE [LARGE SCALE GENOMIC DNA]</scope>
    <source>
        <strain evidence="1 2">44EHW</strain>
    </source>
</reference>
<protein>
    <submittedName>
        <fullName evidence="1">Peptidase M20</fullName>
    </submittedName>
</protein>
<dbReference type="InterPro" id="IPR050072">
    <property type="entry name" value="Peptidase_M20A"/>
</dbReference>
<organism evidence="1 2">
    <name type="scientific">Actinokineospora bangkokensis</name>
    <dbReference type="NCBI Taxonomy" id="1193682"/>
    <lineage>
        <taxon>Bacteria</taxon>
        <taxon>Bacillati</taxon>
        <taxon>Actinomycetota</taxon>
        <taxon>Actinomycetes</taxon>
        <taxon>Pseudonocardiales</taxon>
        <taxon>Pseudonocardiaceae</taxon>
        <taxon>Actinokineospora</taxon>
    </lineage>
</organism>
<proteinExistence type="predicted"/>
<dbReference type="STRING" id="1193682.BJP25_13515"/>
<dbReference type="InterPro" id="IPR002933">
    <property type="entry name" value="Peptidase_M20"/>
</dbReference>
<dbReference type="Proteomes" id="UP000186040">
    <property type="component" value="Unassembled WGS sequence"/>
</dbReference>
<dbReference type="SUPFAM" id="SSF53187">
    <property type="entry name" value="Zn-dependent exopeptidases"/>
    <property type="match status" value="1"/>
</dbReference>
<dbReference type="GO" id="GO:0016787">
    <property type="term" value="F:hydrolase activity"/>
    <property type="evidence" value="ECO:0007669"/>
    <property type="project" value="InterPro"/>
</dbReference>
<comment type="caution">
    <text evidence="1">The sequence shown here is derived from an EMBL/GenBank/DDBJ whole genome shotgun (WGS) entry which is preliminary data.</text>
</comment>
<dbReference type="Gene3D" id="3.40.630.10">
    <property type="entry name" value="Zn peptidases"/>
    <property type="match status" value="2"/>
</dbReference>
<accession>A0A1Q9LPW3</accession>
<dbReference type="RefSeq" id="WP_075974296.1">
    <property type="nucleotide sequence ID" value="NZ_MKQR01000008.1"/>
</dbReference>
<dbReference type="EMBL" id="MKQR01000008">
    <property type="protein sequence ID" value="OLR94087.1"/>
    <property type="molecule type" value="Genomic_DNA"/>
</dbReference>